<evidence type="ECO:0000313" key="3">
    <source>
        <dbReference type="Proteomes" id="UP001152795"/>
    </source>
</evidence>
<keyword evidence="3" id="KW-1185">Reference proteome</keyword>
<feature type="region of interest" description="Disordered" evidence="1">
    <location>
        <begin position="194"/>
        <end position="269"/>
    </location>
</feature>
<feature type="compositionally biased region" description="Polar residues" evidence="1">
    <location>
        <begin position="389"/>
        <end position="407"/>
    </location>
</feature>
<dbReference type="Gene3D" id="3.40.50.1110">
    <property type="entry name" value="SGNH hydrolase"/>
    <property type="match status" value="1"/>
</dbReference>
<gene>
    <name evidence="2" type="ORF">PACLA_8A014251</name>
</gene>
<evidence type="ECO:0000256" key="1">
    <source>
        <dbReference type="SAM" id="MobiDB-lite"/>
    </source>
</evidence>
<sequence length="646" mass="73604">MESIDKDPSKSCNAQDTPTDESFLNASQDVQDEKRIVNNNFIEAAKEISVFPLSIPNQTQLEKWIIALKLRYWIDFGNSDEYYVGWTRNLNTAGELVELLITISNCNEENNHSDRLFTITVCLIKKEISIQGQYCALWKRNEYAKLNYFVSELTTLSDINTITVGHLYDKVFVPNKSLNFEGVSLDAYTDSDTEEDLTQSQEYTDSQSFLDGNKQGKKIKSPTKMRRKGQGLIRRNGGNASYANSAQKDKKSACSSKSEGLQEINESNDELSNSLKDHLKHELSVTRREQKIYEVEFNQKINKAETEVNRIRGRVGSLVEEKNSLLKRVQSLEKENKTLQEKVTQLTDNNNWNHENSQSTEKIPASLVLDQSVIVVNQEEFDANETAPIANNSEVGNEDNTSSTTSDKPVETQRFDFVMLSDSNRRYIDVSKLYSNRNSKMIACNTTSKANEILNSPRFSVDKGLIINTGVNDMERLSPEEIITEQVKLVNTACKVFPDKKIIVSSITPRLDDLGRNINKINDAIDDEIKNLPNVIHVYNGYLENTKYFHDNKHLNKKRGIPALAKNIKWGLRSAFGREKKEDHAVHNSHKVKKHQPEIIPRTEEQNATVINPPQPDEMLNGMQQQINFITDLFNKVIQSNVNLQQ</sequence>
<organism evidence="2 3">
    <name type="scientific">Paramuricea clavata</name>
    <name type="common">Red gorgonian</name>
    <name type="synonym">Violescent sea-whip</name>
    <dbReference type="NCBI Taxonomy" id="317549"/>
    <lineage>
        <taxon>Eukaryota</taxon>
        <taxon>Metazoa</taxon>
        <taxon>Cnidaria</taxon>
        <taxon>Anthozoa</taxon>
        <taxon>Octocorallia</taxon>
        <taxon>Malacalcyonacea</taxon>
        <taxon>Plexauridae</taxon>
        <taxon>Paramuricea</taxon>
    </lineage>
</organism>
<evidence type="ECO:0000313" key="2">
    <source>
        <dbReference type="EMBL" id="CAB4034246.1"/>
    </source>
</evidence>
<dbReference type="OrthoDB" id="10056446at2759"/>
<protein>
    <submittedName>
        <fullName evidence="2">Uncharacterized protein</fullName>
    </submittedName>
</protein>
<dbReference type="Proteomes" id="UP001152795">
    <property type="component" value="Unassembled WGS sequence"/>
</dbReference>
<feature type="compositionally biased region" description="Polar residues" evidence="1">
    <location>
        <begin position="198"/>
        <end position="210"/>
    </location>
</feature>
<dbReference type="EMBL" id="CACRXK020019957">
    <property type="protein sequence ID" value="CAB4034246.1"/>
    <property type="molecule type" value="Genomic_DNA"/>
</dbReference>
<dbReference type="InterPro" id="IPR036514">
    <property type="entry name" value="SGNH_hydro_sf"/>
</dbReference>
<feature type="compositionally biased region" description="Basic residues" evidence="1">
    <location>
        <begin position="215"/>
        <end position="229"/>
    </location>
</feature>
<feature type="compositionally biased region" description="Polar residues" evidence="1">
    <location>
        <begin position="10"/>
        <end position="24"/>
    </location>
</feature>
<feature type="region of interest" description="Disordered" evidence="1">
    <location>
        <begin position="384"/>
        <end position="410"/>
    </location>
</feature>
<dbReference type="SUPFAM" id="SSF52266">
    <property type="entry name" value="SGNH hydrolase"/>
    <property type="match status" value="1"/>
</dbReference>
<comment type="caution">
    <text evidence="2">The sequence shown here is derived from an EMBL/GenBank/DDBJ whole genome shotgun (WGS) entry which is preliminary data.</text>
</comment>
<proteinExistence type="predicted"/>
<reference evidence="2" key="1">
    <citation type="submission" date="2020-04" db="EMBL/GenBank/DDBJ databases">
        <authorList>
            <person name="Alioto T."/>
            <person name="Alioto T."/>
            <person name="Gomez Garrido J."/>
        </authorList>
    </citation>
    <scope>NUCLEOTIDE SEQUENCE</scope>
    <source>
        <strain evidence="2">A484AB</strain>
    </source>
</reference>
<name>A0A7D9LND1_PARCT</name>
<accession>A0A7D9LND1</accession>
<feature type="region of interest" description="Disordered" evidence="1">
    <location>
        <begin position="1"/>
        <end position="24"/>
    </location>
</feature>
<dbReference type="AlphaFoldDB" id="A0A7D9LND1"/>